<gene>
    <name evidence="1" type="ORF">SAMN05443639_102624</name>
</gene>
<sequence>MRAFPLFGLPLLLGGALMTACGEMEEPGVLGPEALREATVTLVPGHCAGVIVEDGRHLLTAAHCVDPQAPRIEAELPSGARVSGQALRIDPGQDLALFQLDAVAPVTPLPVSPELPTPGEPLLFAGRPDRPGALQQVWLERLGRCPSLPDVPQALFTTLRGEKGDSGAPVVDAQMQVVGLVHGGAACSIAAPTASFAPVVRQSVEDELLAAQ</sequence>
<dbReference type="PROSITE" id="PS00134">
    <property type="entry name" value="TRYPSIN_HIS"/>
    <property type="match status" value="1"/>
</dbReference>
<name>A0A1I0DQ48_9BACT</name>
<keyword evidence="2" id="KW-1185">Reference proteome</keyword>
<dbReference type="AlphaFoldDB" id="A0A1I0DQ48"/>
<evidence type="ECO:0000313" key="1">
    <source>
        <dbReference type="EMBL" id="SET34298.1"/>
    </source>
</evidence>
<proteinExistence type="predicted"/>
<dbReference type="GO" id="GO:0006508">
    <property type="term" value="P:proteolysis"/>
    <property type="evidence" value="ECO:0007669"/>
    <property type="project" value="InterPro"/>
</dbReference>
<dbReference type="Pfam" id="PF13365">
    <property type="entry name" value="Trypsin_2"/>
    <property type="match status" value="1"/>
</dbReference>
<dbReference type="SUPFAM" id="SSF50494">
    <property type="entry name" value="Trypsin-like serine proteases"/>
    <property type="match status" value="1"/>
</dbReference>
<dbReference type="EMBL" id="FOIJ01000002">
    <property type="protein sequence ID" value="SET34298.1"/>
    <property type="molecule type" value="Genomic_DNA"/>
</dbReference>
<dbReference type="Gene3D" id="2.40.10.10">
    <property type="entry name" value="Trypsin-like serine proteases"/>
    <property type="match status" value="2"/>
</dbReference>
<protein>
    <submittedName>
        <fullName evidence="1">Trypsin-like peptidase domain-containing protein</fullName>
    </submittedName>
</protein>
<dbReference type="GO" id="GO:0004252">
    <property type="term" value="F:serine-type endopeptidase activity"/>
    <property type="evidence" value="ECO:0007669"/>
    <property type="project" value="InterPro"/>
</dbReference>
<accession>A0A1I0DQ48</accession>
<evidence type="ECO:0000313" key="2">
    <source>
        <dbReference type="Proteomes" id="UP000199181"/>
    </source>
</evidence>
<dbReference type="InterPro" id="IPR043504">
    <property type="entry name" value="Peptidase_S1_PA_chymotrypsin"/>
</dbReference>
<organism evidence="1 2">
    <name type="scientific">Stigmatella erecta</name>
    <dbReference type="NCBI Taxonomy" id="83460"/>
    <lineage>
        <taxon>Bacteria</taxon>
        <taxon>Pseudomonadati</taxon>
        <taxon>Myxococcota</taxon>
        <taxon>Myxococcia</taxon>
        <taxon>Myxococcales</taxon>
        <taxon>Cystobacterineae</taxon>
        <taxon>Archangiaceae</taxon>
        <taxon>Stigmatella</taxon>
    </lineage>
</organism>
<dbReference type="InterPro" id="IPR009003">
    <property type="entry name" value="Peptidase_S1_PA"/>
</dbReference>
<dbReference type="PROSITE" id="PS51257">
    <property type="entry name" value="PROKAR_LIPOPROTEIN"/>
    <property type="match status" value="1"/>
</dbReference>
<reference evidence="2" key="1">
    <citation type="submission" date="2016-10" db="EMBL/GenBank/DDBJ databases">
        <authorList>
            <person name="Varghese N."/>
            <person name="Submissions S."/>
        </authorList>
    </citation>
    <scope>NUCLEOTIDE SEQUENCE [LARGE SCALE GENOMIC DNA]</scope>
    <source>
        <strain evidence="2">DSM 16858</strain>
    </source>
</reference>
<dbReference type="InterPro" id="IPR018114">
    <property type="entry name" value="TRYPSIN_HIS"/>
</dbReference>
<dbReference type="RefSeq" id="WP_093517013.1">
    <property type="nucleotide sequence ID" value="NZ_FOIJ01000002.1"/>
</dbReference>
<dbReference type="Proteomes" id="UP000199181">
    <property type="component" value="Unassembled WGS sequence"/>
</dbReference>